<dbReference type="EMBL" id="SLWB01000019">
    <property type="protein sequence ID" value="TCN62169.1"/>
    <property type="molecule type" value="Genomic_DNA"/>
</dbReference>
<dbReference type="OrthoDB" id="821652at2"/>
<feature type="signal peptide" evidence="1">
    <location>
        <begin position="1"/>
        <end position="21"/>
    </location>
</feature>
<proteinExistence type="predicted"/>
<accession>A0A4R2EDW7</accession>
<dbReference type="AlphaFoldDB" id="A0A4R2EDW7"/>
<evidence type="ECO:0000256" key="1">
    <source>
        <dbReference type="SAM" id="SignalP"/>
    </source>
</evidence>
<keyword evidence="1" id="KW-0732">Signal</keyword>
<reference evidence="2 3" key="1">
    <citation type="submission" date="2019-03" db="EMBL/GenBank/DDBJ databases">
        <title>Genomic Encyclopedia of Archaeal and Bacterial Type Strains, Phase II (KMG-II): from individual species to whole genera.</title>
        <authorList>
            <person name="Goeker M."/>
        </authorList>
    </citation>
    <scope>NUCLEOTIDE SEQUENCE [LARGE SCALE GENOMIC DNA]</scope>
    <source>
        <strain evidence="2 3">RL-C</strain>
    </source>
</reference>
<sequence>MNLKKILLASACILAVNAAFSQQFLEGFQLVSKGKPAYVTLMTGEKLEGHIKDVDWRKGLYESIVFVDNNGKESNLMAKDIQTLYAQPAGMEKLAKRMEFGSNVHKATSKDYNFDLLGQGMMILEQTDVLIKNKKQFNLLMQLLNPDFCSEIKVYRDPIVEETTKWGVAGITLAGGDIKTYYVKKGTAPAYRVEKSDYKKEFAKLFGDNAEMTRKYGEKPSWYDFAKHIDEYTKAKQ</sequence>
<feature type="chain" id="PRO_5020564229" evidence="1">
    <location>
        <begin position="22"/>
        <end position="237"/>
    </location>
</feature>
<evidence type="ECO:0000313" key="2">
    <source>
        <dbReference type="EMBL" id="TCN62169.1"/>
    </source>
</evidence>
<comment type="caution">
    <text evidence="2">The sequence shown here is derived from an EMBL/GenBank/DDBJ whole genome shotgun (WGS) entry which is preliminary data.</text>
</comment>
<keyword evidence="3" id="KW-1185">Reference proteome</keyword>
<name>A0A4R2EDW7_9BACT</name>
<gene>
    <name evidence="2" type="ORF">CLV25_1192</name>
</gene>
<organism evidence="2 3">
    <name type="scientific">Acetobacteroides hydrogenigenes</name>
    <dbReference type="NCBI Taxonomy" id="979970"/>
    <lineage>
        <taxon>Bacteria</taxon>
        <taxon>Pseudomonadati</taxon>
        <taxon>Bacteroidota</taxon>
        <taxon>Bacteroidia</taxon>
        <taxon>Bacteroidales</taxon>
        <taxon>Rikenellaceae</taxon>
        <taxon>Acetobacteroides</taxon>
    </lineage>
</organism>
<evidence type="ECO:0000313" key="3">
    <source>
        <dbReference type="Proteomes" id="UP000294830"/>
    </source>
</evidence>
<dbReference type="RefSeq" id="WP_131840410.1">
    <property type="nucleotide sequence ID" value="NZ_SLWB01000019.1"/>
</dbReference>
<protein>
    <submittedName>
        <fullName evidence="2">Uncharacterized protein</fullName>
    </submittedName>
</protein>
<dbReference type="Proteomes" id="UP000294830">
    <property type="component" value="Unassembled WGS sequence"/>
</dbReference>